<evidence type="ECO:0000256" key="3">
    <source>
        <dbReference type="ARBA" id="ARBA00022490"/>
    </source>
</evidence>
<evidence type="ECO:0000256" key="4">
    <source>
        <dbReference type="ARBA" id="ARBA00023186"/>
    </source>
</evidence>
<evidence type="ECO:0000256" key="2">
    <source>
        <dbReference type="ARBA" id="ARBA00006411"/>
    </source>
</evidence>
<evidence type="ECO:0000256" key="1">
    <source>
        <dbReference type="ARBA" id="ARBA00004496"/>
    </source>
</evidence>
<reference evidence="6 7" key="1">
    <citation type="submission" date="2016-12" db="EMBL/GenBank/DDBJ databases">
        <title>Amycolatopsis keratiniphila subsp. keratiniphila genome sequencing and assembly.</title>
        <authorList>
            <person name="Mayilraj S."/>
            <person name="Kaur N."/>
        </authorList>
    </citation>
    <scope>NUCLEOTIDE SEQUENCE [LARGE SCALE GENOMIC DNA]</scope>
    <source>
        <strain evidence="6 7">DSM 44409</strain>
    </source>
</reference>
<dbReference type="AlphaFoldDB" id="A0A1W2LJY2"/>
<dbReference type="OrthoDB" id="3612957at2"/>
<organism evidence="6 7">
    <name type="scientific">Amycolatopsis keratiniphila subsp. keratiniphila</name>
    <dbReference type="NCBI Taxonomy" id="227715"/>
    <lineage>
        <taxon>Bacteria</taxon>
        <taxon>Bacillati</taxon>
        <taxon>Actinomycetota</taxon>
        <taxon>Actinomycetes</taxon>
        <taxon>Pseudonocardiales</taxon>
        <taxon>Pseudonocardiaceae</taxon>
        <taxon>Amycolatopsis</taxon>
        <taxon>Amycolatopsis japonica group</taxon>
    </lineage>
</organism>
<gene>
    <name evidence="6" type="ORF">AVR91_0236375</name>
</gene>
<comment type="similarity">
    <text evidence="2">Belongs to the EspG family.</text>
</comment>
<proteinExistence type="inferred from homology"/>
<accession>A0A1W2LJY2</accession>
<keyword evidence="4" id="KW-0143">Chaperone</keyword>
<dbReference type="Proteomes" id="UP000076660">
    <property type="component" value="Unassembled WGS sequence"/>
</dbReference>
<name>A0A1W2LJY2_9PSEU</name>
<evidence type="ECO:0000313" key="6">
    <source>
        <dbReference type="EMBL" id="ONF62924.1"/>
    </source>
</evidence>
<feature type="compositionally biased region" description="Acidic residues" evidence="5">
    <location>
        <begin position="159"/>
        <end position="172"/>
    </location>
</feature>
<dbReference type="RefSeq" id="WP_063274150.1">
    <property type="nucleotide sequence ID" value="NZ_LQMT02000039.1"/>
</dbReference>
<evidence type="ECO:0000313" key="7">
    <source>
        <dbReference type="Proteomes" id="UP000076660"/>
    </source>
</evidence>
<protein>
    <submittedName>
        <fullName evidence="6">ESX secretion-associated protein EspG</fullName>
    </submittedName>
</protein>
<dbReference type="InterPro" id="IPR025734">
    <property type="entry name" value="EspG"/>
</dbReference>
<comment type="subcellular location">
    <subcellularLocation>
        <location evidence="1">Cytoplasm</location>
    </subcellularLocation>
</comment>
<comment type="caution">
    <text evidence="6">The sequence shown here is derived from an EMBL/GenBank/DDBJ whole genome shotgun (WGS) entry which is preliminary data.</text>
</comment>
<dbReference type="EMBL" id="LQMT02000039">
    <property type="protein sequence ID" value="ONF62924.1"/>
    <property type="molecule type" value="Genomic_DNA"/>
</dbReference>
<keyword evidence="3" id="KW-0963">Cytoplasm</keyword>
<sequence>MFEAPLYLPKTVLLTAWEWERHGTPLAVLGPDHLWLAEDTKKKLDDAVLDTLTELKLASGGTLTREFRDLLRVLATGPLRFTAWLGDIESEETGNILVSASGRDAVRVIRQDEKVRIDVIDPGYGAESLVDMLPPVEPARIDPVKIPKSRFSGQPVYEDSYDLEDPTEEPDYDPLPSARELMAAKRTGVHQLYAANSGTRSTPLTVVDTVHAGRVLTYVLPGEDGEPLVSFEPGRRDVLVDVLYATLHGLK</sequence>
<evidence type="ECO:0000256" key="5">
    <source>
        <dbReference type="SAM" id="MobiDB-lite"/>
    </source>
</evidence>
<dbReference type="Pfam" id="PF14011">
    <property type="entry name" value="ESX-1_EspG"/>
    <property type="match status" value="1"/>
</dbReference>
<feature type="region of interest" description="Disordered" evidence="5">
    <location>
        <begin position="151"/>
        <end position="173"/>
    </location>
</feature>